<reference evidence="4" key="2">
    <citation type="submission" date="2020-04" db="EMBL/GenBank/DDBJ databases">
        <authorList>
            <consortium name="NCBI Genome Project"/>
        </authorList>
    </citation>
    <scope>NUCLEOTIDE SEQUENCE</scope>
    <source>
        <strain evidence="4">CBS 342.82</strain>
    </source>
</reference>
<accession>A0A6J3M7T5</accession>
<dbReference type="PANTHER" id="PTHR47800">
    <property type="entry name" value="C2 DOMAIN-CONTAINING PROTEIN"/>
    <property type="match status" value="1"/>
</dbReference>
<name>A0A6J3M7T5_9PEZI</name>
<evidence type="ECO:0000256" key="1">
    <source>
        <dbReference type="SAM" id="MobiDB-lite"/>
    </source>
</evidence>
<feature type="region of interest" description="Disordered" evidence="1">
    <location>
        <begin position="925"/>
        <end position="948"/>
    </location>
</feature>
<evidence type="ECO:0000313" key="4">
    <source>
        <dbReference type="RefSeq" id="XP_033461096.1"/>
    </source>
</evidence>
<dbReference type="PANTHER" id="PTHR47800:SF5">
    <property type="entry name" value="FER-1-LIKE PROTEIN 6"/>
    <property type="match status" value="1"/>
</dbReference>
<feature type="domain" description="C2" evidence="2">
    <location>
        <begin position="69"/>
        <end position="203"/>
    </location>
</feature>
<dbReference type="Pfam" id="PF00168">
    <property type="entry name" value="C2"/>
    <property type="match status" value="1"/>
</dbReference>
<feature type="region of interest" description="Disordered" evidence="1">
    <location>
        <begin position="1"/>
        <end position="85"/>
    </location>
</feature>
<evidence type="ECO:0000313" key="3">
    <source>
        <dbReference type="Proteomes" id="UP000504637"/>
    </source>
</evidence>
<dbReference type="OrthoDB" id="73919at2759"/>
<feature type="compositionally biased region" description="Low complexity" evidence="1">
    <location>
        <begin position="454"/>
        <end position="476"/>
    </location>
</feature>
<dbReference type="Gene3D" id="2.60.40.150">
    <property type="entry name" value="C2 domain"/>
    <property type="match status" value="1"/>
</dbReference>
<dbReference type="PROSITE" id="PS50004">
    <property type="entry name" value="C2"/>
    <property type="match status" value="1"/>
</dbReference>
<feature type="compositionally biased region" description="Gly residues" evidence="1">
    <location>
        <begin position="660"/>
        <end position="671"/>
    </location>
</feature>
<dbReference type="SUPFAM" id="SSF49562">
    <property type="entry name" value="C2 domain (Calcium/lipid-binding domain, CaLB)"/>
    <property type="match status" value="1"/>
</dbReference>
<feature type="compositionally biased region" description="Polar residues" evidence="1">
    <location>
        <begin position="1"/>
        <end position="11"/>
    </location>
</feature>
<feature type="compositionally biased region" description="Low complexity" evidence="1">
    <location>
        <begin position="629"/>
        <end position="643"/>
    </location>
</feature>
<dbReference type="SMART" id="SM00239">
    <property type="entry name" value="C2"/>
    <property type="match status" value="1"/>
</dbReference>
<feature type="compositionally biased region" description="Basic and acidic residues" evidence="1">
    <location>
        <begin position="645"/>
        <end position="658"/>
    </location>
</feature>
<sequence>MTTTSEQSAPTGQHYISEKWPISTEDASANPSQPDHNTHLHTSRDESDATPQTQDNAPTNSNDEKPKAAADDDQPAGGYDDTPIPKRPAGYTLKFTFHNAANLPIGDVNTFASDPFVLAQLNTDVPTRHKEDPYLRYRTKTIQKDTAPVWEDDWIVANVPSTGFKLKLHVYDEDPADSDDLLGGVHITVPSLDDHWEGLHREVYKIKTHGGSWRAYTLQALTTCMRADKSLRGDLTVSIEMLGRTEEDGQNGRLYTVGPCRWIRHYSPILGRLVNTTGAQAHQQAKAQQSDAPSPEQKQVKQYNFQANQIQLQGPVPAELYHRYVEFKPWVKRMFTSSGLSGIILGKALHHQHSRVYNFGRSTDRGTLPEGKPTEELTKRFLDLVHYDEGGRIFTYVLTLDALWRFTETGKEFGVDMLSKHTMHSDVSIYIAFSGEFFIRRVKHPKQPPPPEPIESSSQSHPPPHSANASHPPDSSLPSGPPNDDPLKEPYYYQLVIDNDSGTYRPNADLLPKLKSFLARSLPGIHILTLDCQADAEKMGKMKQEQRDRKKAEGNRIVYMQRRGSANSSLSSSDEEDLDALQAGLDIDDDEIGGQDGTTSNGIKRAVAEAKFKGKSKVGKVGRHYGLKGPSATSTTAESGGTAVEHVRRTGPKNEFKGSEAGGDGSGGNGYTGNTSGDASGSGGGSAGGADGGGGGGGGSGGIILLMTLWEEWFAPGDIRAKLRHERRQQDSGSLTSKTTPNSPSLTETNPRPPPRQRLTYAQREWRKGSIFLGGLAFTIASLTLTRRALRKRIYLPTPPFYQPSHNGLPPVSGGVEAADALFLATLNVTALGMASVGTFMVGWDVAEVEDLRAAVNRGAGFDVYGGDKEADKEIEGWVQEMFVKKKDESDSSGAVENVQVGVKEMMEQGGLVAKLGQLASLAEEREQRKKQETVGEIDEKAHQGGSS</sequence>
<feature type="compositionally biased region" description="Polar residues" evidence="1">
    <location>
        <begin position="25"/>
        <end position="35"/>
    </location>
</feature>
<keyword evidence="3" id="KW-1185">Reference proteome</keyword>
<feature type="region of interest" description="Disordered" evidence="1">
    <location>
        <begin position="620"/>
        <end position="694"/>
    </location>
</feature>
<dbReference type="Proteomes" id="UP000504637">
    <property type="component" value="Unplaced"/>
</dbReference>
<dbReference type="AlphaFoldDB" id="A0A6J3M7T5"/>
<feature type="compositionally biased region" description="Polar residues" evidence="1">
    <location>
        <begin position="49"/>
        <end position="61"/>
    </location>
</feature>
<feature type="region of interest" description="Disordered" evidence="1">
    <location>
        <begin position="725"/>
        <end position="757"/>
    </location>
</feature>
<gene>
    <name evidence="4" type="ORF">K489DRAFT_408490</name>
</gene>
<feature type="compositionally biased region" description="Polar residues" evidence="1">
    <location>
        <begin position="731"/>
        <end position="750"/>
    </location>
</feature>
<dbReference type="InterPro" id="IPR035892">
    <property type="entry name" value="C2_domain_sf"/>
</dbReference>
<proteinExistence type="predicted"/>
<dbReference type="GeneID" id="54365283"/>
<dbReference type="RefSeq" id="XP_033461096.1">
    <property type="nucleotide sequence ID" value="XM_033607483.1"/>
</dbReference>
<protein>
    <recommendedName>
        <fullName evidence="2">C2 domain-containing protein</fullName>
    </recommendedName>
</protein>
<dbReference type="GO" id="GO:0010628">
    <property type="term" value="P:positive regulation of gene expression"/>
    <property type="evidence" value="ECO:0007669"/>
    <property type="project" value="TreeGrafter"/>
</dbReference>
<dbReference type="InterPro" id="IPR000008">
    <property type="entry name" value="C2_dom"/>
</dbReference>
<reference evidence="4" key="1">
    <citation type="submission" date="2020-01" db="EMBL/GenBank/DDBJ databases">
        <authorList>
            <consortium name="DOE Joint Genome Institute"/>
            <person name="Haridas S."/>
            <person name="Albert R."/>
            <person name="Binder M."/>
            <person name="Bloem J."/>
            <person name="Labutti K."/>
            <person name="Salamov A."/>
            <person name="Andreopoulos B."/>
            <person name="Baker S.E."/>
            <person name="Barry K."/>
            <person name="Bills G."/>
            <person name="Bluhm B.H."/>
            <person name="Cannon C."/>
            <person name="Castanera R."/>
            <person name="Culley D.E."/>
            <person name="Daum C."/>
            <person name="Ezra D."/>
            <person name="Gonzalez J.B."/>
            <person name="Henrissat B."/>
            <person name="Kuo A."/>
            <person name="Liang C."/>
            <person name="Lipzen A."/>
            <person name="Lutzoni F."/>
            <person name="Magnuson J."/>
            <person name="Mondo S."/>
            <person name="Nolan M."/>
            <person name="Ohm R."/>
            <person name="Pangilinan J."/>
            <person name="Park H.-J."/>
            <person name="Ramirez L."/>
            <person name="Alfaro M."/>
            <person name="Sun H."/>
            <person name="Tritt A."/>
            <person name="Yoshinaga Y."/>
            <person name="Zwiers L.-H."/>
            <person name="Turgeon B.G."/>
            <person name="Goodwin S.B."/>
            <person name="Spatafora J.W."/>
            <person name="Crous P.W."/>
            <person name="Grigoriev I.V."/>
        </authorList>
    </citation>
    <scope>NUCLEOTIDE SEQUENCE</scope>
    <source>
        <strain evidence="4">CBS 342.82</strain>
    </source>
</reference>
<organism evidence="4">
    <name type="scientific">Dissoconium aciculare CBS 342.82</name>
    <dbReference type="NCBI Taxonomy" id="1314786"/>
    <lineage>
        <taxon>Eukaryota</taxon>
        <taxon>Fungi</taxon>
        <taxon>Dikarya</taxon>
        <taxon>Ascomycota</taxon>
        <taxon>Pezizomycotina</taxon>
        <taxon>Dothideomycetes</taxon>
        <taxon>Dothideomycetidae</taxon>
        <taxon>Mycosphaerellales</taxon>
        <taxon>Dissoconiaceae</taxon>
        <taxon>Dissoconium</taxon>
    </lineage>
</organism>
<feature type="region of interest" description="Disordered" evidence="1">
    <location>
        <begin position="443"/>
        <end position="489"/>
    </location>
</feature>
<feature type="compositionally biased region" description="Gly residues" evidence="1">
    <location>
        <begin position="680"/>
        <end position="694"/>
    </location>
</feature>
<evidence type="ECO:0000259" key="2">
    <source>
        <dbReference type="PROSITE" id="PS50004"/>
    </source>
</evidence>
<reference evidence="4" key="3">
    <citation type="submission" date="2025-08" db="UniProtKB">
        <authorList>
            <consortium name="RefSeq"/>
        </authorList>
    </citation>
    <scope>IDENTIFICATION</scope>
    <source>
        <strain evidence="4">CBS 342.82</strain>
    </source>
</reference>
<feature type="compositionally biased region" description="Basic and acidic residues" evidence="1">
    <location>
        <begin position="36"/>
        <end position="47"/>
    </location>
</feature>